<dbReference type="EMBL" id="KL198160">
    <property type="protein sequence ID" value="KDQ06037.1"/>
    <property type="molecule type" value="Genomic_DNA"/>
</dbReference>
<dbReference type="Proteomes" id="UP000027195">
    <property type="component" value="Unassembled WGS sequence"/>
</dbReference>
<dbReference type="HOGENOM" id="CLU_016966_0_0_1"/>
<evidence type="ECO:0000256" key="1">
    <source>
        <dbReference type="SAM" id="MobiDB-lite"/>
    </source>
</evidence>
<feature type="compositionally biased region" description="Low complexity" evidence="1">
    <location>
        <begin position="356"/>
        <end position="377"/>
    </location>
</feature>
<protein>
    <submittedName>
        <fullName evidence="2">Uncharacterized protein</fullName>
    </submittedName>
</protein>
<feature type="region of interest" description="Disordered" evidence="1">
    <location>
        <begin position="332"/>
        <end position="417"/>
    </location>
</feature>
<dbReference type="InParanoid" id="A0A067M2C8"/>
<reference evidence="3" key="1">
    <citation type="journal article" date="2014" name="Proc. Natl. Acad. Sci. U.S.A.">
        <title>Extensive sampling of basidiomycete genomes demonstrates inadequacy of the white-rot/brown-rot paradigm for wood decay fungi.</title>
        <authorList>
            <person name="Riley R."/>
            <person name="Salamov A.A."/>
            <person name="Brown D.W."/>
            <person name="Nagy L.G."/>
            <person name="Floudas D."/>
            <person name="Held B.W."/>
            <person name="Levasseur A."/>
            <person name="Lombard V."/>
            <person name="Morin E."/>
            <person name="Otillar R."/>
            <person name="Lindquist E.A."/>
            <person name="Sun H."/>
            <person name="LaButti K.M."/>
            <person name="Schmutz J."/>
            <person name="Jabbour D."/>
            <person name="Luo H."/>
            <person name="Baker S.E."/>
            <person name="Pisabarro A.G."/>
            <person name="Walton J.D."/>
            <person name="Blanchette R.A."/>
            <person name="Henrissat B."/>
            <person name="Martin F."/>
            <person name="Cullen D."/>
            <person name="Hibbett D.S."/>
            <person name="Grigoriev I.V."/>
        </authorList>
    </citation>
    <scope>NUCLEOTIDE SEQUENCE [LARGE SCALE GENOMIC DNA]</scope>
    <source>
        <strain evidence="3">FD-172 SS1</strain>
    </source>
</reference>
<gene>
    <name evidence="2" type="ORF">BOTBODRAFT_181967</name>
</gene>
<organism evidence="2 3">
    <name type="scientific">Botryobasidium botryosum (strain FD-172 SS1)</name>
    <dbReference type="NCBI Taxonomy" id="930990"/>
    <lineage>
        <taxon>Eukaryota</taxon>
        <taxon>Fungi</taxon>
        <taxon>Dikarya</taxon>
        <taxon>Basidiomycota</taxon>
        <taxon>Agaricomycotina</taxon>
        <taxon>Agaricomycetes</taxon>
        <taxon>Cantharellales</taxon>
        <taxon>Botryobasidiaceae</taxon>
        <taxon>Botryobasidium</taxon>
    </lineage>
</organism>
<feature type="region of interest" description="Disordered" evidence="1">
    <location>
        <begin position="517"/>
        <end position="613"/>
    </location>
</feature>
<feature type="compositionally biased region" description="Polar residues" evidence="1">
    <location>
        <begin position="395"/>
        <end position="417"/>
    </location>
</feature>
<dbReference type="AlphaFoldDB" id="A0A067M2C8"/>
<name>A0A067M2C8_BOTB1</name>
<proteinExistence type="predicted"/>
<feature type="compositionally biased region" description="Basic residues" evidence="1">
    <location>
        <begin position="526"/>
        <end position="536"/>
    </location>
</feature>
<accession>A0A067M2C8</accession>
<feature type="compositionally biased region" description="Low complexity" evidence="1">
    <location>
        <begin position="551"/>
        <end position="572"/>
    </location>
</feature>
<evidence type="ECO:0000313" key="3">
    <source>
        <dbReference type="Proteomes" id="UP000027195"/>
    </source>
</evidence>
<sequence>MADSRGTITICENFRFYNLSGHRFKLQFYNVTLVPANPTHERLLKKNWYVYRGDPPPFPGCVDGTYGDRDWLFTTFALLRDRVWIHYIPTPNMWATPPVKGWEFAPIFITLTESNDRTWTKATRSTGFIPWPLRQALKSFYDDGLKLANKLLIGATKWGTLPLAEGPLFWEGLDKTGGFVETRRRFYGMQRLVAELWGWVFLQEKLQGLPVVQRKLLKDTAIKLDYFRGAIIPWGKRNDDIAEMFLSHGVPTIWIDYIEDPKSHQAPWEGLPGRGHEALILHRRSGYDSVENDKAMRRKVYLLEVESVEEVPKVFSRELEAWDAKFLPSPAGPTDGQFMRIRPPGAAPTPLPNQIASTSGAPTSSPSGSGSSTSATPMEHVSLARPTPMGAPAAANTQTTPVSSSVSRQSLTTGNASAGQTTVAHVAAPYANSAAPWTYGNTWPAPMHAAPAVHLYAQMWGWGGYASQLPGPFPHGPMGPYGYPGVSPSAYPAAPINPTFTQPGLPADALWEPKRAKTGTFGGSVPRHRRKQRRKPGMNPTSAERLALKNATSAEGSEEGTSTSASTPNASPLVSVMPLANIPEPVAPTIASPSEDVPMEMKDNEAAPHSPTA</sequence>
<keyword evidence="3" id="KW-1185">Reference proteome</keyword>
<evidence type="ECO:0000313" key="2">
    <source>
        <dbReference type="EMBL" id="KDQ06037.1"/>
    </source>
</evidence>